<keyword evidence="3" id="KW-1185">Reference proteome</keyword>
<evidence type="ECO:0000313" key="2">
    <source>
        <dbReference type="EMBL" id="GGG11037.1"/>
    </source>
</evidence>
<comment type="caution">
    <text evidence="2">The sequence shown here is derived from an EMBL/GenBank/DDBJ whole genome shotgun (WGS) entry which is preliminary data.</text>
</comment>
<proteinExistence type="predicted"/>
<dbReference type="EMBL" id="BMKR01000052">
    <property type="protein sequence ID" value="GGG11037.1"/>
    <property type="molecule type" value="Genomic_DNA"/>
</dbReference>
<dbReference type="Proteomes" id="UP000637643">
    <property type="component" value="Unassembled WGS sequence"/>
</dbReference>
<dbReference type="RefSeq" id="WP_229696464.1">
    <property type="nucleotide sequence ID" value="NZ_BMKR01000052.1"/>
</dbReference>
<dbReference type="AlphaFoldDB" id="A0A917FWB1"/>
<dbReference type="Gene3D" id="2.60.200.20">
    <property type="match status" value="1"/>
</dbReference>
<name>A0A917FWB1_9BACL</name>
<gene>
    <name evidence="2" type="ORF">GCM10010912_64340</name>
</gene>
<accession>A0A917FWB1</accession>
<dbReference type="CDD" id="cd00060">
    <property type="entry name" value="FHA"/>
    <property type="match status" value="1"/>
</dbReference>
<sequence length="51" mass="5724">MLKDLDSRNGTFFQGEAMIPYKEYPLTDGTEFTIIKGSYTFRTALGHGYAA</sequence>
<feature type="domain" description="FHA" evidence="1">
    <location>
        <begin position="2"/>
        <end position="34"/>
    </location>
</feature>
<reference evidence="2" key="1">
    <citation type="journal article" date="2014" name="Int. J. Syst. Evol. Microbiol.">
        <title>Complete genome sequence of Corynebacterium casei LMG S-19264T (=DSM 44701T), isolated from a smear-ripened cheese.</title>
        <authorList>
            <consortium name="US DOE Joint Genome Institute (JGI-PGF)"/>
            <person name="Walter F."/>
            <person name="Albersmeier A."/>
            <person name="Kalinowski J."/>
            <person name="Ruckert C."/>
        </authorList>
    </citation>
    <scope>NUCLEOTIDE SEQUENCE</scope>
    <source>
        <strain evidence="2">CGMCC 1.16134</strain>
    </source>
</reference>
<reference evidence="2" key="2">
    <citation type="submission" date="2020-09" db="EMBL/GenBank/DDBJ databases">
        <authorList>
            <person name="Sun Q."/>
            <person name="Zhou Y."/>
        </authorList>
    </citation>
    <scope>NUCLEOTIDE SEQUENCE</scope>
    <source>
        <strain evidence="2">CGMCC 1.16134</strain>
    </source>
</reference>
<dbReference type="Pfam" id="PF00498">
    <property type="entry name" value="FHA"/>
    <property type="match status" value="1"/>
</dbReference>
<evidence type="ECO:0000259" key="1">
    <source>
        <dbReference type="Pfam" id="PF00498"/>
    </source>
</evidence>
<dbReference type="SUPFAM" id="SSF49879">
    <property type="entry name" value="SMAD/FHA domain"/>
    <property type="match status" value="1"/>
</dbReference>
<organism evidence="2 3">
    <name type="scientific">Paenibacillus albidus</name>
    <dbReference type="NCBI Taxonomy" id="2041023"/>
    <lineage>
        <taxon>Bacteria</taxon>
        <taxon>Bacillati</taxon>
        <taxon>Bacillota</taxon>
        <taxon>Bacilli</taxon>
        <taxon>Bacillales</taxon>
        <taxon>Paenibacillaceae</taxon>
        <taxon>Paenibacillus</taxon>
    </lineage>
</organism>
<dbReference type="InterPro" id="IPR008984">
    <property type="entry name" value="SMAD_FHA_dom_sf"/>
</dbReference>
<dbReference type="InterPro" id="IPR000253">
    <property type="entry name" value="FHA_dom"/>
</dbReference>
<protein>
    <recommendedName>
        <fullName evidence="1">FHA domain-containing protein</fullName>
    </recommendedName>
</protein>
<evidence type="ECO:0000313" key="3">
    <source>
        <dbReference type="Proteomes" id="UP000637643"/>
    </source>
</evidence>